<keyword evidence="3 4" id="KW-0694">RNA-binding</keyword>
<dbReference type="GO" id="GO:0031397">
    <property type="term" value="P:negative regulation of protein ubiquitination"/>
    <property type="evidence" value="ECO:0007669"/>
    <property type="project" value="Ensembl"/>
</dbReference>
<dbReference type="SMART" id="SM00360">
    <property type="entry name" value="RRM"/>
    <property type="match status" value="1"/>
</dbReference>
<feature type="region of interest" description="Disordered" evidence="5">
    <location>
        <begin position="16"/>
        <end position="66"/>
    </location>
</feature>
<evidence type="ECO:0000256" key="5">
    <source>
        <dbReference type="SAM" id="MobiDB-lite"/>
    </source>
</evidence>
<keyword evidence="2" id="KW-0963">Cytoplasm</keyword>
<dbReference type="InterPro" id="IPR012677">
    <property type="entry name" value="Nucleotide-bd_a/b_plait_sf"/>
</dbReference>
<dbReference type="PROSITE" id="PS50102">
    <property type="entry name" value="RRM"/>
    <property type="match status" value="1"/>
</dbReference>
<keyword evidence="8" id="KW-1185">Reference proteome</keyword>
<evidence type="ECO:0000256" key="4">
    <source>
        <dbReference type="PROSITE-ProRule" id="PRU00176"/>
    </source>
</evidence>
<dbReference type="GO" id="GO:0005634">
    <property type="term" value="C:nucleus"/>
    <property type="evidence" value="ECO:0007669"/>
    <property type="project" value="TreeGrafter"/>
</dbReference>
<evidence type="ECO:0000256" key="3">
    <source>
        <dbReference type="ARBA" id="ARBA00022884"/>
    </source>
</evidence>
<dbReference type="AlphaFoldDB" id="A0A8C9KCM4"/>
<dbReference type="Gene3D" id="3.30.70.330">
    <property type="match status" value="1"/>
</dbReference>
<feature type="region of interest" description="Disordered" evidence="5">
    <location>
        <begin position="211"/>
        <end position="243"/>
    </location>
</feature>
<sequence length="243" mass="26141">MWPFLSHALFPPPTQAWLQRASSDPEAQGWGAWGRAEKPPLEPEGGDRKEGEPGEAENDPEDAGFPLSLLEGEELAEYPEPDQELEAIKVKLRLPGAPPLAGRESRCPEAPLSVGCTCPGPPTEQLESDHRSVYVGNVDYGGTAEELEAYFNSCGEVHRVTILCDKFSGHPKGYAYVEFAAESSAQAAVALDKSIFRGRVIKVLPKRTNLPGISSTDRGGFRGQPGARGGPFPRSSLQGGARF</sequence>
<reference evidence="7" key="1">
    <citation type="submission" date="2025-08" db="UniProtKB">
        <authorList>
            <consortium name="Ensembl"/>
        </authorList>
    </citation>
    <scope>IDENTIFICATION</scope>
</reference>
<dbReference type="PANTHER" id="PTHR23236">
    <property type="entry name" value="EUKARYOTIC TRANSLATION INITIATION FACTOR 4B/4H"/>
    <property type="match status" value="1"/>
</dbReference>
<evidence type="ECO:0000256" key="2">
    <source>
        <dbReference type="ARBA" id="ARBA00022490"/>
    </source>
</evidence>
<gene>
    <name evidence="7" type="primary">PABPN1L</name>
</gene>
<evidence type="ECO:0000259" key="6">
    <source>
        <dbReference type="PROSITE" id="PS50102"/>
    </source>
</evidence>
<dbReference type="GO" id="GO:0062026">
    <property type="term" value="P:negative regulation of SCF-dependent proteasomal ubiquitin-dependent catabolic process"/>
    <property type="evidence" value="ECO:0007669"/>
    <property type="project" value="Ensembl"/>
</dbReference>
<dbReference type="GO" id="GO:0160021">
    <property type="term" value="P:maternal-to-zygotic transition of gene expression"/>
    <property type="evidence" value="ECO:0007669"/>
    <property type="project" value="Ensembl"/>
</dbReference>
<feature type="domain" description="RRM" evidence="6">
    <location>
        <begin position="131"/>
        <end position="208"/>
    </location>
</feature>
<dbReference type="GO" id="GO:0000288">
    <property type="term" value="P:nuclear-transcribed mRNA catabolic process, deadenylation-dependent decay"/>
    <property type="evidence" value="ECO:0007669"/>
    <property type="project" value="Ensembl"/>
</dbReference>
<dbReference type="Pfam" id="PF00076">
    <property type="entry name" value="RRM_1"/>
    <property type="match status" value="1"/>
</dbReference>
<dbReference type="Proteomes" id="UP000675900">
    <property type="component" value="Unassembled WGS sequence"/>
</dbReference>
<dbReference type="GO" id="GO:0005737">
    <property type="term" value="C:cytoplasm"/>
    <property type="evidence" value="ECO:0007669"/>
    <property type="project" value="UniProtKB-SubCell"/>
</dbReference>
<feature type="compositionally biased region" description="Acidic residues" evidence="5">
    <location>
        <begin position="53"/>
        <end position="62"/>
    </location>
</feature>
<protein>
    <submittedName>
        <fullName evidence="7">PABPN1 like, cytoplasmic</fullName>
    </submittedName>
</protein>
<dbReference type="GeneTree" id="ENSGT00940000161325"/>
<name>A0A8C9KCM4_PANTA</name>
<reference evidence="7" key="2">
    <citation type="submission" date="2025-09" db="UniProtKB">
        <authorList>
            <consortium name="Ensembl"/>
        </authorList>
    </citation>
    <scope>IDENTIFICATION</scope>
</reference>
<dbReference type="PANTHER" id="PTHR23236:SF27">
    <property type="entry name" value="EMBRYONIC POLYADENYLATE-BINDING PROTEIN 2"/>
    <property type="match status" value="1"/>
</dbReference>
<organism evidence="7 8">
    <name type="scientific">Panthera tigris altaica</name>
    <name type="common">Siberian tiger</name>
    <dbReference type="NCBI Taxonomy" id="74533"/>
    <lineage>
        <taxon>Eukaryota</taxon>
        <taxon>Metazoa</taxon>
        <taxon>Chordata</taxon>
        <taxon>Craniata</taxon>
        <taxon>Vertebrata</taxon>
        <taxon>Euteleostomi</taxon>
        <taxon>Mammalia</taxon>
        <taxon>Eutheria</taxon>
        <taxon>Laurasiatheria</taxon>
        <taxon>Carnivora</taxon>
        <taxon>Feliformia</taxon>
        <taxon>Felidae</taxon>
        <taxon>Pantherinae</taxon>
        <taxon>Panthera</taxon>
    </lineage>
</organism>
<evidence type="ECO:0000313" key="8">
    <source>
        <dbReference type="Proteomes" id="UP000675900"/>
    </source>
</evidence>
<proteinExistence type="predicted"/>
<evidence type="ECO:0000256" key="1">
    <source>
        <dbReference type="ARBA" id="ARBA00004496"/>
    </source>
</evidence>
<dbReference type="Ensembl" id="ENSPTIT00000021269.1">
    <property type="protein sequence ID" value="ENSPTIP00000017080.1"/>
    <property type="gene ID" value="ENSPTIG00000015606.1"/>
</dbReference>
<dbReference type="InterPro" id="IPR000504">
    <property type="entry name" value="RRM_dom"/>
</dbReference>
<comment type="subcellular location">
    <subcellularLocation>
        <location evidence="1">Cytoplasm</location>
    </subcellularLocation>
</comment>
<dbReference type="GO" id="GO:0008143">
    <property type="term" value="F:poly(A) binding"/>
    <property type="evidence" value="ECO:0007669"/>
    <property type="project" value="Ensembl"/>
</dbReference>
<evidence type="ECO:0000313" key="7">
    <source>
        <dbReference type="Ensembl" id="ENSPTIP00000017080.1"/>
    </source>
</evidence>
<dbReference type="InterPro" id="IPR035979">
    <property type="entry name" value="RBD_domain_sf"/>
</dbReference>
<accession>A0A8C9KCM4</accession>
<dbReference type="SUPFAM" id="SSF54928">
    <property type="entry name" value="RNA-binding domain, RBD"/>
    <property type="match status" value="1"/>
</dbReference>
<feature type="compositionally biased region" description="Basic and acidic residues" evidence="5">
    <location>
        <begin position="35"/>
        <end position="52"/>
    </location>
</feature>